<dbReference type="PANTHER" id="PTHR22706">
    <property type="entry name" value="ASSEMBLY FACTOR FOR SPINDLE MICROTUBULES"/>
    <property type="match status" value="1"/>
</dbReference>
<organism evidence="7 8">
    <name type="scientific">Sporormia fimetaria CBS 119925</name>
    <dbReference type="NCBI Taxonomy" id="1340428"/>
    <lineage>
        <taxon>Eukaryota</taxon>
        <taxon>Fungi</taxon>
        <taxon>Dikarya</taxon>
        <taxon>Ascomycota</taxon>
        <taxon>Pezizomycotina</taxon>
        <taxon>Dothideomycetes</taxon>
        <taxon>Pleosporomycetidae</taxon>
        <taxon>Pleosporales</taxon>
        <taxon>Sporormiaceae</taxon>
        <taxon>Sporormia</taxon>
    </lineage>
</organism>
<keyword evidence="4" id="KW-0112">Calmodulin-binding</keyword>
<dbReference type="InterPro" id="IPR001715">
    <property type="entry name" value="CH_dom"/>
</dbReference>
<dbReference type="Gene3D" id="1.10.418.10">
    <property type="entry name" value="Calponin-like domain"/>
    <property type="match status" value="1"/>
</dbReference>
<proteinExistence type="predicted"/>
<dbReference type="GO" id="GO:0000922">
    <property type="term" value="C:spindle pole"/>
    <property type="evidence" value="ECO:0007669"/>
    <property type="project" value="TreeGrafter"/>
</dbReference>
<evidence type="ECO:0000259" key="6">
    <source>
        <dbReference type="PROSITE" id="PS50021"/>
    </source>
</evidence>
<dbReference type="InterPro" id="IPR051185">
    <property type="entry name" value="ASPM"/>
</dbReference>
<dbReference type="PANTHER" id="PTHR22706:SF1">
    <property type="entry name" value="ASSEMBLY FACTOR FOR SPINDLE MICROTUBULES"/>
    <property type="match status" value="1"/>
</dbReference>
<feature type="region of interest" description="Disordered" evidence="5">
    <location>
        <begin position="196"/>
        <end position="223"/>
    </location>
</feature>
<keyword evidence="8" id="KW-1185">Reference proteome</keyword>
<feature type="compositionally biased region" description="Polar residues" evidence="5">
    <location>
        <begin position="125"/>
        <end position="135"/>
    </location>
</feature>
<accession>A0A6A6UZU2</accession>
<feature type="region of interest" description="Disordered" evidence="5">
    <location>
        <begin position="295"/>
        <end position="407"/>
    </location>
</feature>
<dbReference type="AlphaFoldDB" id="A0A6A6UZU2"/>
<feature type="compositionally biased region" description="Polar residues" evidence="5">
    <location>
        <begin position="39"/>
        <end position="48"/>
    </location>
</feature>
<feature type="compositionally biased region" description="Basic and acidic residues" evidence="5">
    <location>
        <begin position="100"/>
        <end position="109"/>
    </location>
</feature>
<feature type="region of interest" description="Disordered" evidence="5">
    <location>
        <begin position="89"/>
        <end position="150"/>
    </location>
</feature>
<keyword evidence="2" id="KW-0963">Cytoplasm</keyword>
<evidence type="ECO:0000256" key="3">
    <source>
        <dbReference type="ARBA" id="ARBA00022737"/>
    </source>
</evidence>
<dbReference type="OrthoDB" id="76388at2759"/>
<dbReference type="CDD" id="cd21223">
    <property type="entry name" value="CH_ASPM_rpt1"/>
    <property type="match status" value="1"/>
</dbReference>
<dbReference type="SMART" id="SM00015">
    <property type="entry name" value="IQ"/>
    <property type="match status" value="3"/>
</dbReference>
<feature type="domain" description="Calponin-homology (CH)" evidence="6">
    <location>
        <begin position="668"/>
        <end position="816"/>
    </location>
</feature>
<keyword evidence="3" id="KW-0677">Repeat</keyword>
<evidence type="ECO:0000313" key="7">
    <source>
        <dbReference type="EMBL" id="KAF2743705.1"/>
    </source>
</evidence>
<feature type="compositionally biased region" description="Polar residues" evidence="5">
    <location>
        <begin position="347"/>
        <end position="359"/>
    </location>
</feature>
<evidence type="ECO:0000256" key="4">
    <source>
        <dbReference type="ARBA" id="ARBA00022860"/>
    </source>
</evidence>
<dbReference type="PROSITE" id="PS50096">
    <property type="entry name" value="IQ"/>
    <property type="match status" value="2"/>
</dbReference>
<name>A0A6A6UZU2_9PLEO</name>
<dbReference type="SUPFAM" id="SSF47576">
    <property type="entry name" value="Calponin-homology domain, CH-domain"/>
    <property type="match status" value="1"/>
</dbReference>
<sequence length="1079" mass="120957">MRRHSQVTPCPAPATHISNHRYINHGSPSVYASLHPTDETTTSMNYTAPFQPRTRQSKPRRSVDSTREPLGAGAIDIFEDVVNEEEEHHVAATARRRRVHATEHLRSSENNELLTHPVQNPAGPRSSSSRNSQLTRPPRRRASQFPEYGEIKEENATLLLREDILERKECKKGAPRRDPRRRTIYVPSDDTTIMIIHPGQPSRKARNPREQSPSTGLDLVTLSEEESGSLVSALKKEKRKPRASLAVPPKRIPLQQMSTLAQTRSYEEGIPGNGSGKENVPPGLEIAIKLAKNEQRDAARRAPKVHFQKSIKSVPATADQPERRPKRIRSQTSCDLSPAKAIKTRESSTASRTIVSQPKRQPVPKRKLVEHDNPILSSSPFQTDRSPPSALRRKAKSEALGKTSSFHTVGKPQCLHEKYPVLHQNLTRPEMYEDSWLAHQEVAITQLINSLLDSSGDGNGKQNTTGDLQYRFLTLYQEGSLPDLHKRLQASLLCGSLSIPKDLLARTVRLRDDIGLRKEYLDLWVETYDLAALRAAAETVVGRRIPAPSRLSRSSAGSTRDMRSHRAQSKAIKAFLEHFFVQNEDAVRAKSDGGTMATIVRGDHLSDDFGSPAWMWRRTMLRSLMLIQLLDRAKTLRVVPGGLFQVESSYKASTQVIQALTRLLLPSMGNIERHLGHLGYQVHHSQTPLEEHIYHIDNISVDLRDGVILTRLIELLLYPPSSLSSSESMTANFTMPEVSSLKGFPNLDRSTKGPLSQHLKYPCISRTQKMYNVQIALSALHEVPRQIVAEIKAEHIVDGHREKTMSLLWALVSKCGGLTILVDRQLLVNELDRLHSKWLRKSNEHEREPSTSADSNHDLTTEHKSTNDLQQLLLSWSQIIARLHGLHVSNLTTSFADKRVLTSILDTYSPLCAFQSKPSPLSFSAKLELVGCSPSFIALFTSQNTDMASIPSADFTILTLAFLASRLLPLSAMCRAATVIQRAYRRRLARVTVHKRVLQMRAAAECAVIAREREEVLQAAIVVQRRWRSILARREAVLEESVTTFQALARGWAVRRSVRKVTAGKVGGKGRVRRVRGGW</sequence>
<dbReference type="GO" id="GO:0000278">
    <property type="term" value="P:mitotic cell cycle"/>
    <property type="evidence" value="ECO:0007669"/>
    <property type="project" value="TreeGrafter"/>
</dbReference>
<evidence type="ECO:0000313" key="8">
    <source>
        <dbReference type="Proteomes" id="UP000799440"/>
    </source>
</evidence>
<dbReference type="InterPro" id="IPR036872">
    <property type="entry name" value="CH_dom_sf"/>
</dbReference>
<reference evidence="7" key="1">
    <citation type="journal article" date="2020" name="Stud. Mycol.">
        <title>101 Dothideomycetes genomes: a test case for predicting lifestyles and emergence of pathogens.</title>
        <authorList>
            <person name="Haridas S."/>
            <person name="Albert R."/>
            <person name="Binder M."/>
            <person name="Bloem J."/>
            <person name="Labutti K."/>
            <person name="Salamov A."/>
            <person name="Andreopoulos B."/>
            <person name="Baker S."/>
            <person name="Barry K."/>
            <person name="Bills G."/>
            <person name="Bluhm B."/>
            <person name="Cannon C."/>
            <person name="Castanera R."/>
            <person name="Culley D."/>
            <person name="Daum C."/>
            <person name="Ezra D."/>
            <person name="Gonzalez J."/>
            <person name="Henrissat B."/>
            <person name="Kuo A."/>
            <person name="Liang C."/>
            <person name="Lipzen A."/>
            <person name="Lutzoni F."/>
            <person name="Magnuson J."/>
            <person name="Mondo S."/>
            <person name="Nolan M."/>
            <person name="Ohm R."/>
            <person name="Pangilinan J."/>
            <person name="Park H.-J."/>
            <person name="Ramirez L."/>
            <person name="Alfaro M."/>
            <person name="Sun H."/>
            <person name="Tritt A."/>
            <person name="Yoshinaga Y."/>
            <person name="Zwiers L.-H."/>
            <person name="Turgeon B."/>
            <person name="Goodwin S."/>
            <person name="Spatafora J."/>
            <person name="Crous P."/>
            <person name="Grigoriev I."/>
        </authorList>
    </citation>
    <scope>NUCLEOTIDE SEQUENCE</scope>
    <source>
        <strain evidence="7">CBS 119925</strain>
    </source>
</reference>
<feature type="region of interest" description="Disordered" evidence="5">
    <location>
        <begin position="841"/>
        <end position="861"/>
    </location>
</feature>
<dbReference type="Pfam" id="PF00612">
    <property type="entry name" value="IQ"/>
    <property type="match status" value="3"/>
</dbReference>
<protein>
    <recommendedName>
        <fullName evidence="6">Calponin-homology (CH) domain-containing protein</fullName>
    </recommendedName>
</protein>
<dbReference type="EMBL" id="MU006595">
    <property type="protein sequence ID" value="KAF2743705.1"/>
    <property type="molecule type" value="Genomic_DNA"/>
</dbReference>
<dbReference type="Pfam" id="PF00307">
    <property type="entry name" value="CH"/>
    <property type="match status" value="1"/>
</dbReference>
<comment type="subcellular location">
    <subcellularLocation>
        <location evidence="1">Cytoplasm</location>
    </subcellularLocation>
</comment>
<evidence type="ECO:0000256" key="2">
    <source>
        <dbReference type="ARBA" id="ARBA00022490"/>
    </source>
</evidence>
<gene>
    <name evidence="7" type="ORF">M011DRAFT_471253</name>
</gene>
<dbReference type="PROSITE" id="PS50021">
    <property type="entry name" value="CH"/>
    <property type="match status" value="1"/>
</dbReference>
<evidence type="ECO:0000256" key="1">
    <source>
        <dbReference type="ARBA" id="ARBA00004496"/>
    </source>
</evidence>
<dbReference type="Proteomes" id="UP000799440">
    <property type="component" value="Unassembled WGS sequence"/>
</dbReference>
<dbReference type="GO" id="GO:0007051">
    <property type="term" value="P:spindle organization"/>
    <property type="evidence" value="ECO:0007669"/>
    <property type="project" value="TreeGrafter"/>
</dbReference>
<dbReference type="InterPro" id="IPR000048">
    <property type="entry name" value="IQ_motif_EF-hand-BS"/>
</dbReference>
<feature type="compositionally biased region" description="Polar residues" evidence="5">
    <location>
        <begin position="375"/>
        <end position="386"/>
    </location>
</feature>
<evidence type="ECO:0000256" key="5">
    <source>
        <dbReference type="SAM" id="MobiDB-lite"/>
    </source>
</evidence>
<dbReference type="GO" id="GO:0051295">
    <property type="term" value="P:establishment of meiotic spindle localization"/>
    <property type="evidence" value="ECO:0007669"/>
    <property type="project" value="TreeGrafter"/>
</dbReference>
<dbReference type="GO" id="GO:0005516">
    <property type="term" value="F:calmodulin binding"/>
    <property type="evidence" value="ECO:0007669"/>
    <property type="project" value="UniProtKB-KW"/>
</dbReference>
<feature type="region of interest" description="Disordered" evidence="5">
    <location>
        <begin position="35"/>
        <end position="71"/>
    </location>
</feature>
<dbReference type="GO" id="GO:0005737">
    <property type="term" value="C:cytoplasm"/>
    <property type="evidence" value="ECO:0007669"/>
    <property type="project" value="UniProtKB-SubCell"/>
</dbReference>